<reference evidence="1 2" key="1">
    <citation type="journal article" date="2014" name="BMC Genomics">
        <title>Genome based analysis of type-I polyketide synthase and nonribosomal peptide synthetase gene clusters in seven strains of five representative Nocardia species.</title>
        <authorList>
            <person name="Komaki H."/>
            <person name="Ichikawa N."/>
            <person name="Hosoyama A."/>
            <person name="Takahashi-Nakaguchi A."/>
            <person name="Matsuzawa T."/>
            <person name="Suzuki K."/>
            <person name="Fujita N."/>
            <person name="Gonoi T."/>
        </authorList>
    </citation>
    <scope>NUCLEOTIDE SEQUENCE [LARGE SCALE GENOMIC DNA]</scope>
    <source>
        <strain evidence="1 2">NBRC 15531</strain>
    </source>
</reference>
<dbReference type="RefSeq" id="WP_019049479.1">
    <property type="nucleotide sequence ID" value="NZ_BAFO02000020.1"/>
</dbReference>
<dbReference type="eggNOG" id="ENOG5031XCC">
    <property type="taxonomic scope" value="Bacteria"/>
</dbReference>
<dbReference type="GeneID" id="91519868"/>
<evidence type="ECO:0000313" key="2">
    <source>
        <dbReference type="Proteomes" id="UP000017048"/>
    </source>
</evidence>
<dbReference type="EMBL" id="BAFO02000020">
    <property type="protein sequence ID" value="GAD83686.1"/>
    <property type="molecule type" value="Genomic_DNA"/>
</dbReference>
<name>U5EBA5_NOCAS</name>
<keyword evidence="2" id="KW-1185">Reference proteome</keyword>
<proteinExistence type="predicted"/>
<dbReference type="STRING" id="1824.SAMN05444423_101986"/>
<sequence>MAIGQDAAAQLWNASASGQLTMSPDAAREVAQSYLLFAVKCGEWSDEAGRLQDIHGFGGLNSSKSLQQGFSDKAAAARQVLEQLESAATKMAEGYLQAAGILAESDQLYADALSKNAGQA</sequence>
<dbReference type="Proteomes" id="UP000017048">
    <property type="component" value="Unassembled WGS sequence"/>
</dbReference>
<organism evidence="1 2">
    <name type="scientific">Nocardia asteroides NBRC 15531</name>
    <dbReference type="NCBI Taxonomy" id="1110697"/>
    <lineage>
        <taxon>Bacteria</taxon>
        <taxon>Bacillati</taxon>
        <taxon>Actinomycetota</taxon>
        <taxon>Actinomycetes</taxon>
        <taxon>Mycobacteriales</taxon>
        <taxon>Nocardiaceae</taxon>
        <taxon>Nocardia</taxon>
    </lineage>
</organism>
<comment type="caution">
    <text evidence="1">The sequence shown here is derived from an EMBL/GenBank/DDBJ whole genome shotgun (WGS) entry which is preliminary data.</text>
</comment>
<accession>U5EBA5</accession>
<gene>
    <name evidence="1" type="ORF">NCAST_20_02550</name>
</gene>
<protein>
    <submittedName>
        <fullName evidence="1">Uncharacterized protein</fullName>
    </submittedName>
</protein>
<evidence type="ECO:0000313" key="1">
    <source>
        <dbReference type="EMBL" id="GAD83686.1"/>
    </source>
</evidence>
<dbReference type="AlphaFoldDB" id="U5EBA5"/>